<protein>
    <submittedName>
        <fullName evidence="1">DUF2971 domain-containing protein</fullName>
    </submittedName>
</protein>
<keyword evidence="2" id="KW-1185">Reference proteome</keyword>
<dbReference type="Proteomes" id="UP000297753">
    <property type="component" value="Unassembled WGS sequence"/>
</dbReference>
<evidence type="ECO:0000313" key="1">
    <source>
        <dbReference type="EMBL" id="TFH89306.1"/>
    </source>
</evidence>
<reference evidence="1 2" key="1">
    <citation type="submission" date="2019-01" db="EMBL/GenBank/DDBJ databases">
        <title>Vibrio BEI176 sp. nov, a marine bacterium isolated from China: eastern marignal seas.</title>
        <authorList>
            <person name="Li B."/>
        </authorList>
    </citation>
    <scope>NUCLEOTIDE SEQUENCE [LARGE SCALE GENOMIC DNA]</scope>
    <source>
        <strain evidence="1 2">BEI176</strain>
    </source>
</reference>
<dbReference type="AlphaFoldDB" id="A0A4Y8W9I9"/>
<evidence type="ECO:0000313" key="2">
    <source>
        <dbReference type="Proteomes" id="UP000297753"/>
    </source>
</evidence>
<gene>
    <name evidence="1" type="ORF">ELS82_22960</name>
</gene>
<dbReference type="EMBL" id="SATR01000082">
    <property type="protein sequence ID" value="TFH89306.1"/>
    <property type="molecule type" value="Genomic_DNA"/>
</dbReference>
<comment type="caution">
    <text evidence="1">The sequence shown here is derived from an EMBL/GenBank/DDBJ whole genome shotgun (WGS) entry which is preliminary data.</text>
</comment>
<organism evidence="1 2">
    <name type="scientific">Vibrio ouci</name>
    <dbReference type="NCBI Taxonomy" id="2499078"/>
    <lineage>
        <taxon>Bacteria</taxon>
        <taxon>Pseudomonadati</taxon>
        <taxon>Pseudomonadota</taxon>
        <taxon>Gammaproteobacteria</taxon>
        <taxon>Vibrionales</taxon>
        <taxon>Vibrionaceae</taxon>
        <taxon>Vibrio</taxon>
    </lineage>
</organism>
<sequence length="276" mass="31988">MDYFYHYTNIGGLLGILQYKKLWLSSIANMNDHQEVIWLRSKFYSRLTELVGKQDFDEKRLELIDSFWQMMSHPEPTPYVCCFSKNGDLLSQWRAYSSDGEGACIKFNVNKLGVEQGIPYMHPKLEYSMRYSPVVYEEEQTQAFITEMIVELMKIVDALAEGDNNQMIKLSELANKCSRASYIFKNSAFSEEQEIRIVHTPFIDDNNKWYGNASEVRFRECSGSVTSYFEFGFSNEAVEEIILGPKCRCSISELELLLRSYSYQGVTVSRSSASYR</sequence>
<dbReference type="Pfam" id="PF11185">
    <property type="entry name" value="DUF2971"/>
    <property type="match status" value="1"/>
</dbReference>
<proteinExistence type="predicted"/>
<dbReference type="RefSeq" id="WP_134837515.1">
    <property type="nucleotide sequence ID" value="NZ_SATR01000082.1"/>
</dbReference>
<accession>A0A4Y8W9I9</accession>
<dbReference type="InterPro" id="IPR021352">
    <property type="entry name" value="DUF2971"/>
</dbReference>
<dbReference type="OrthoDB" id="8550178at2"/>
<name>A0A4Y8W9I9_9VIBR</name>